<feature type="region of interest" description="Disordered" evidence="1">
    <location>
        <begin position="224"/>
        <end position="252"/>
    </location>
</feature>
<reference evidence="3 4" key="1">
    <citation type="submission" date="2020-03" db="EMBL/GenBank/DDBJ databases">
        <title>WGS of actinomycetes isolated from Thailand.</title>
        <authorList>
            <person name="Thawai C."/>
        </authorList>
    </citation>
    <scope>NUCLEOTIDE SEQUENCE [LARGE SCALE GENOMIC DNA]</scope>
    <source>
        <strain evidence="3 4">PRB2-1</strain>
    </source>
</reference>
<dbReference type="PROSITE" id="PS51257">
    <property type="entry name" value="PROKAR_LIPOPROTEIN"/>
    <property type="match status" value="1"/>
</dbReference>
<gene>
    <name evidence="3" type="ORF">HCN08_03190</name>
</gene>
<evidence type="ECO:0000313" key="3">
    <source>
        <dbReference type="EMBL" id="NJP42422.1"/>
    </source>
</evidence>
<evidence type="ECO:0008006" key="5">
    <source>
        <dbReference type="Google" id="ProtNLM"/>
    </source>
</evidence>
<evidence type="ECO:0000313" key="4">
    <source>
        <dbReference type="Proteomes" id="UP000734511"/>
    </source>
</evidence>
<name>A0ABX0ZGZ9_9ACTN</name>
<comment type="caution">
    <text evidence="3">The sequence shown here is derived from an EMBL/GenBank/DDBJ whole genome shotgun (WGS) entry which is preliminary data.</text>
</comment>
<dbReference type="Gene3D" id="2.50.20.20">
    <property type="match status" value="1"/>
</dbReference>
<accession>A0ABX0ZGZ9</accession>
<keyword evidence="4" id="KW-1185">Reference proteome</keyword>
<evidence type="ECO:0000256" key="1">
    <source>
        <dbReference type="SAM" id="MobiDB-lite"/>
    </source>
</evidence>
<evidence type="ECO:0000256" key="2">
    <source>
        <dbReference type="SAM" id="SignalP"/>
    </source>
</evidence>
<feature type="signal peptide" evidence="2">
    <location>
        <begin position="1"/>
        <end position="19"/>
    </location>
</feature>
<proteinExistence type="predicted"/>
<organism evidence="3 4">
    <name type="scientific">Actinacidiphila epipremni</name>
    <dbReference type="NCBI Taxonomy" id="2053013"/>
    <lineage>
        <taxon>Bacteria</taxon>
        <taxon>Bacillati</taxon>
        <taxon>Actinomycetota</taxon>
        <taxon>Actinomycetes</taxon>
        <taxon>Kitasatosporales</taxon>
        <taxon>Streptomycetaceae</taxon>
        <taxon>Actinacidiphila</taxon>
    </lineage>
</organism>
<dbReference type="Proteomes" id="UP000734511">
    <property type="component" value="Unassembled WGS sequence"/>
</dbReference>
<dbReference type="EMBL" id="JAATEJ010000002">
    <property type="protein sequence ID" value="NJP42422.1"/>
    <property type="molecule type" value="Genomic_DNA"/>
</dbReference>
<dbReference type="RefSeq" id="WP_167981307.1">
    <property type="nucleotide sequence ID" value="NZ_JAATEJ010000002.1"/>
</dbReference>
<keyword evidence="2" id="KW-0732">Signal</keyword>
<feature type="chain" id="PRO_5046678613" description="Lipoprotein" evidence="2">
    <location>
        <begin position="20"/>
        <end position="270"/>
    </location>
</feature>
<protein>
    <recommendedName>
        <fullName evidence="5">Lipoprotein</fullName>
    </recommendedName>
</protein>
<sequence>MPAIARSLAAMCAAAAAGALLTGCLGDEDDAGGALPIAVPAASTTAAAHKAQPFADLTARQLLDKAVANMRASGAFTMDLTTFGYDGDHLKAAATTSGTCALSAQFDGENMQLTVADDGRAYLKGDDRFWYDSADDGDAAADRLAGKWARLTPQEYAAVGFDQLCHVDDFLDEMTSEITEGTLRKSAQITLDGRQVVPLVHTASGYMSTLFVSTGGTPYVVKSESGPDGTGETGLYSDFGKPPHVTAPPTSLTVDPAELATLTDDGGVSV</sequence>